<proteinExistence type="predicted"/>
<sequence>MLEAAENAMNVLHGWCCLLAELLAPPAANPLEIVLITLMRILLSGNGSLVRPSPSCEMSDSLEYEIISENCQGNNGSIGIEF</sequence>
<gene>
    <name evidence="1" type="ORF">VNO78_21175</name>
</gene>
<dbReference type="EMBL" id="JAYMYS010000005">
    <property type="protein sequence ID" value="KAK7392729.1"/>
    <property type="molecule type" value="Genomic_DNA"/>
</dbReference>
<accession>A0AAN9SCA3</accession>
<evidence type="ECO:0000313" key="2">
    <source>
        <dbReference type="Proteomes" id="UP001386955"/>
    </source>
</evidence>
<comment type="caution">
    <text evidence="1">The sequence shown here is derived from an EMBL/GenBank/DDBJ whole genome shotgun (WGS) entry which is preliminary data.</text>
</comment>
<evidence type="ECO:0000313" key="1">
    <source>
        <dbReference type="EMBL" id="KAK7392729.1"/>
    </source>
</evidence>
<name>A0AAN9SCA3_PSOTE</name>
<organism evidence="1 2">
    <name type="scientific">Psophocarpus tetragonolobus</name>
    <name type="common">Winged bean</name>
    <name type="synonym">Dolichos tetragonolobus</name>
    <dbReference type="NCBI Taxonomy" id="3891"/>
    <lineage>
        <taxon>Eukaryota</taxon>
        <taxon>Viridiplantae</taxon>
        <taxon>Streptophyta</taxon>
        <taxon>Embryophyta</taxon>
        <taxon>Tracheophyta</taxon>
        <taxon>Spermatophyta</taxon>
        <taxon>Magnoliopsida</taxon>
        <taxon>eudicotyledons</taxon>
        <taxon>Gunneridae</taxon>
        <taxon>Pentapetalae</taxon>
        <taxon>rosids</taxon>
        <taxon>fabids</taxon>
        <taxon>Fabales</taxon>
        <taxon>Fabaceae</taxon>
        <taxon>Papilionoideae</taxon>
        <taxon>50 kb inversion clade</taxon>
        <taxon>NPAAA clade</taxon>
        <taxon>indigoferoid/millettioid clade</taxon>
        <taxon>Phaseoleae</taxon>
        <taxon>Psophocarpus</taxon>
    </lineage>
</organism>
<protein>
    <submittedName>
        <fullName evidence="1">Uncharacterized protein</fullName>
    </submittedName>
</protein>
<dbReference type="Proteomes" id="UP001386955">
    <property type="component" value="Unassembled WGS sequence"/>
</dbReference>
<keyword evidence="2" id="KW-1185">Reference proteome</keyword>
<reference evidence="1 2" key="1">
    <citation type="submission" date="2024-01" db="EMBL/GenBank/DDBJ databases">
        <title>The genomes of 5 underutilized Papilionoideae crops provide insights into root nodulation and disease resistanc.</title>
        <authorList>
            <person name="Jiang F."/>
        </authorList>
    </citation>
    <scope>NUCLEOTIDE SEQUENCE [LARGE SCALE GENOMIC DNA]</scope>
    <source>
        <strain evidence="1">DUOXIRENSHENG_FW03</strain>
        <tissue evidence="1">Leaves</tissue>
    </source>
</reference>
<dbReference type="AlphaFoldDB" id="A0AAN9SCA3"/>